<keyword evidence="3" id="KW-0285">Flavoprotein</keyword>
<feature type="domain" description="FAD-binding PCMH-type" evidence="6">
    <location>
        <begin position="29"/>
        <end position="199"/>
    </location>
</feature>
<gene>
    <name evidence="7" type="ORF">EV653_6346</name>
</gene>
<dbReference type="Gene3D" id="3.30.43.10">
    <property type="entry name" value="Uridine Diphospho-n-acetylenolpyruvylglucosamine Reductase, domain 2"/>
    <property type="match status" value="1"/>
</dbReference>
<dbReference type="Proteomes" id="UP000295146">
    <property type="component" value="Unassembled WGS sequence"/>
</dbReference>
<dbReference type="PANTHER" id="PTHR42973">
    <property type="entry name" value="BINDING OXIDOREDUCTASE, PUTATIVE (AFU_ORTHOLOGUE AFUA_1G17690)-RELATED"/>
    <property type="match status" value="1"/>
</dbReference>
<dbReference type="Pfam" id="PF08031">
    <property type="entry name" value="BBE"/>
    <property type="match status" value="1"/>
</dbReference>
<sequence>MRPTGFGGVLLQAGDTEYDAARTVFNAMVDRKPAMIARCESVADVQAAVRYGVENELELAVRAGGHAVTGAGVSDGGLVLDLRRMNSVQIDPFSRLARVGGGATWRDLDRAGQRYCLLATGARVPSAGVAGVTLGGGSGWLERKLGLSSDALVSVELVTADGRLLIADETKNTELFWALHGGGGNFGVATALTFRLTQVVTTTLALLIWPMAAGPSVLRAYRDLLQVAPEELGGGVVFLTAPRAPYVPEGLQGQPAVLAVAVYAGGVEEAREAFAPMYALAPEGQFIAGLPYADLQTALDSPAGFRNYWSAEHLWAFPDPAVLAFCDRAREMITPSPSQQVVLPWGGAVRRSAGDWPQAYRDAEWVAHPFGAWADPCADAQAIRWVRDVCADLEPWSTGQVYLNFIGYEGQDRVIAGFGAANYDRLARVKCEYDPDNVFHLNQNIEPGWR</sequence>
<evidence type="ECO:0000256" key="2">
    <source>
        <dbReference type="ARBA" id="ARBA00005466"/>
    </source>
</evidence>
<keyword evidence="4" id="KW-0274">FAD</keyword>
<evidence type="ECO:0000259" key="6">
    <source>
        <dbReference type="PROSITE" id="PS51387"/>
    </source>
</evidence>
<accession>A0A4R8BWX7</accession>
<keyword evidence="8" id="KW-1185">Reference proteome</keyword>
<evidence type="ECO:0000313" key="8">
    <source>
        <dbReference type="Proteomes" id="UP000295146"/>
    </source>
</evidence>
<comment type="caution">
    <text evidence="7">The sequence shown here is derived from an EMBL/GenBank/DDBJ whole genome shotgun (WGS) entry which is preliminary data.</text>
</comment>
<organism evidence="7 8">
    <name type="scientific">Kribbella pratensis</name>
    <dbReference type="NCBI Taxonomy" id="2512112"/>
    <lineage>
        <taxon>Bacteria</taxon>
        <taxon>Bacillati</taxon>
        <taxon>Actinomycetota</taxon>
        <taxon>Actinomycetes</taxon>
        <taxon>Propionibacteriales</taxon>
        <taxon>Kribbellaceae</taxon>
        <taxon>Kribbella</taxon>
    </lineage>
</organism>
<dbReference type="Gene3D" id="3.40.462.20">
    <property type="match status" value="1"/>
</dbReference>
<evidence type="ECO:0000256" key="4">
    <source>
        <dbReference type="ARBA" id="ARBA00022827"/>
    </source>
</evidence>
<dbReference type="InterPro" id="IPR016169">
    <property type="entry name" value="FAD-bd_PCMH_sub2"/>
</dbReference>
<dbReference type="PROSITE" id="PS51387">
    <property type="entry name" value="FAD_PCMH"/>
    <property type="match status" value="1"/>
</dbReference>
<dbReference type="GO" id="GO:0071949">
    <property type="term" value="F:FAD binding"/>
    <property type="evidence" value="ECO:0007669"/>
    <property type="project" value="InterPro"/>
</dbReference>
<dbReference type="OrthoDB" id="3682986at2"/>
<dbReference type="InterPro" id="IPR050416">
    <property type="entry name" value="FAD-linked_Oxidoreductase"/>
</dbReference>
<dbReference type="RefSeq" id="WP_134108171.1">
    <property type="nucleotide sequence ID" value="NZ_SODP01000003.1"/>
</dbReference>
<dbReference type="InterPro" id="IPR016167">
    <property type="entry name" value="FAD-bd_PCMH_sub1"/>
</dbReference>
<dbReference type="InterPro" id="IPR006094">
    <property type="entry name" value="Oxid_FAD_bind_N"/>
</dbReference>
<keyword evidence="5" id="KW-0560">Oxidoreductase</keyword>
<dbReference type="InterPro" id="IPR036318">
    <property type="entry name" value="FAD-bd_PCMH-like_sf"/>
</dbReference>
<comment type="cofactor">
    <cofactor evidence="1">
        <name>FAD</name>
        <dbReference type="ChEBI" id="CHEBI:57692"/>
    </cofactor>
</comment>
<dbReference type="SUPFAM" id="SSF55103">
    <property type="entry name" value="FAD-linked oxidases, C-terminal domain"/>
    <property type="match status" value="1"/>
</dbReference>
<evidence type="ECO:0000256" key="5">
    <source>
        <dbReference type="ARBA" id="ARBA00023002"/>
    </source>
</evidence>
<dbReference type="SUPFAM" id="SSF56176">
    <property type="entry name" value="FAD-binding/transporter-associated domain-like"/>
    <property type="match status" value="1"/>
</dbReference>
<dbReference type="InterPro" id="IPR006093">
    <property type="entry name" value="Oxy_OxRdtase_FAD_BS"/>
</dbReference>
<dbReference type="InterPro" id="IPR016166">
    <property type="entry name" value="FAD-bd_PCMH"/>
</dbReference>
<dbReference type="EMBL" id="SODP01000003">
    <property type="protein sequence ID" value="TDW66320.1"/>
    <property type="molecule type" value="Genomic_DNA"/>
</dbReference>
<reference evidence="7 8" key="1">
    <citation type="submission" date="2019-03" db="EMBL/GenBank/DDBJ databases">
        <title>Genomic Encyclopedia of Type Strains, Phase III (KMG-III): the genomes of soil and plant-associated and newly described type strains.</title>
        <authorList>
            <person name="Whitman W."/>
        </authorList>
    </citation>
    <scope>NUCLEOTIDE SEQUENCE [LARGE SCALE GENOMIC DNA]</scope>
    <source>
        <strain evidence="7 8">VKM Ac-2573</strain>
    </source>
</reference>
<proteinExistence type="inferred from homology"/>
<dbReference type="InterPro" id="IPR016164">
    <property type="entry name" value="FAD-linked_Oxase-like_C"/>
</dbReference>
<evidence type="ECO:0000313" key="7">
    <source>
        <dbReference type="EMBL" id="TDW66320.1"/>
    </source>
</evidence>
<dbReference type="InterPro" id="IPR012951">
    <property type="entry name" value="BBE"/>
</dbReference>
<evidence type="ECO:0000256" key="1">
    <source>
        <dbReference type="ARBA" id="ARBA00001974"/>
    </source>
</evidence>
<dbReference type="Pfam" id="PF01565">
    <property type="entry name" value="FAD_binding_4"/>
    <property type="match status" value="1"/>
</dbReference>
<dbReference type="AlphaFoldDB" id="A0A4R8BWX7"/>
<name>A0A4R8BWX7_9ACTN</name>
<protein>
    <submittedName>
        <fullName evidence="7">FAD/FMN-containing dehydrogenase</fullName>
    </submittedName>
</protein>
<dbReference type="PROSITE" id="PS00862">
    <property type="entry name" value="OX2_COVAL_FAD"/>
    <property type="match status" value="1"/>
</dbReference>
<dbReference type="Gene3D" id="3.30.465.10">
    <property type="match status" value="1"/>
</dbReference>
<evidence type="ECO:0000256" key="3">
    <source>
        <dbReference type="ARBA" id="ARBA00022630"/>
    </source>
</evidence>
<dbReference type="GO" id="GO:0016491">
    <property type="term" value="F:oxidoreductase activity"/>
    <property type="evidence" value="ECO:0007669"/>
    <property type="project" value="UniProtKB-KW"/>
</dbReference>
<dbReference type="PANTHER" id="PTHR42973:SF39">
    <property type="entry name" value="FAD-BINDING PCMH-TYPE DOMAIN-CONTAINING PROTEIN"/>
    <property type="match status" value="1"/>
</dbReference>
<comment type="similarity">
    <text evidence="2">Belongs to the oxygen-dependent FAD-linked oxidoreductase family.</text>
</comment>